<reference evidence="3 4" key="1">
    <citation type="submission" date="2018-09" db="EMBL/GenBank/DDBJ databases">
        <title>A high-quality reference genome of wild soybean provides a powerful tool to mine soybean genomes.</title>
        <authorList>
            <person name="Xie M."/>
            <person name="Chung C.Y.L."/>
            <person name="Li M.-W."/>
            <person name="Wong F.-L."/>
            <person name="Chan T.-F."/>
            <person name="Lam H.-M."/>
        </authorList>
    </citation>
    <scope>NUCLEOTIDE SEQUENCE [LARGE SCALE GENOMIC DNA]</scope>
    <source>
        <strain evidence="4">cv. W05</strain>
        <tissue evidence="3">Hypocotyl of etiolated seedlings</tissue>
    </source>
</reference>
<protein>
    <submittedName>
        <fullName evidence="3">Uncharacterized protein</fullName>
    </submittedName>
</protein>
<proteinExistence type="predicted"/>
<feature type="chain" id="PRO_5036113121" evidence="2">
    <location>
        <begin position="22"/>
        <end position="88"/>
    </location>
</feature>
<accession>A0A445I2Y8</accession>
<feature type="region of interest" description="Disordered" evidence="1">
    <location>
        <begin position="57"/>
        <end position="88"/>
    </location>
</feature>
<organism evidence="3 4">
    <name type="scientific">Glycine soja</name>
    <name type="common">Wild soybean</name>
    <dbReference type="NCBI Taxonomy" id="3848"/>
    <lineage>
        <taxon>Eukaryota</taxon>
        <taxon>Viridiplantae</taxon>
        <taxon>Streptophyta</taxon>
        <taxon>Embryophyta</taxon>
        <taxon>Tracheophyta</taxon>
        <taxon>Spermatophyta</taxon>
        <taxon>Magnoliopsida</taxon>
        <taxon>eudicotyledons</taxon>
        <taxon>Gunneridae</taxon>
        <taxon>Pentapetalae</taxon>
        <taxon>rosids</taxon>
        <taxon>fabids</taxon>
        <taxon>Fabales</taxon>
        <taxon>Fabaceae</taxon>
        <taxon>Papilionoideae</taxon>
        <taxon>50 kb inversion clade</taxon>
        <taxon>NPAAA clade</taxon>
        <taxon>indigoferoid/millettioid clade</taxon>
        <taxon>Phaseoleae</taxon>
        <taxon>Glycine</taxon>
        <taxon>Glycine subgen. Soja</taxon>
    </lineage>
</organism>
<evidence type="ECO:0000256" key="1">
    <source>
        <dbReference type="SAM" id="MobiDB-lite"/>
    </source>
</evidence>
<evidence type="ECO:0000313" key="3">
    <source>
        <dbReference type="EMBL" id="RZB80463.1"/>
    </source>
</evidence>
<keyword evidence="2" id="KW-0732">Signal</keyword>
<dbReference type="EMBL" id="QZWG01000011">
    <property type="protein sequence ID" value="RZB80462.1"/>
    <property type="molecule type" value="Genomic_DNA"/>
</dbReference>
<dbReference type="EMBL" id="QZWG01000011">
    <property type="protein sequence ID" value="RZB80463.1"/>
    <property type="molecule type" value="Genomic_DNA"/>
</dbReference>
<evidence type="ECO:0000256" key="2">
    <source>
        <dbReference type="SAM" id="SignalP"/>
    </source>
</evidence>
<comment type="caution">
    <text evidence="3">The sequence shown here is derived from an EMBL/GenBank/DDBJ whole genome shotgun (WGS) entry which is preliminary data.</text>
</comment>
<name>A0A445I2Y8_GLYSO</name>
<feature type="signal peptide" evidence="2">
    <location>
        <begin position="1"/>
        <end position="21"/>
    </location>
</feature>
<dbReference type="AlphaFoldDB" id="A0A445I2Y8"/>
<evidence type="ECO:0000313" key="4">
    <source>
        <dbReference type="Proteomes" id="UP000289340"/>
    </source>
</evidence>
<keyword evidence="4" id="KW-1185">Reference proteome</keyword>
<dbReference type="Proteomes" id="UP000289340">
    <property type="component" value="Chromosome 11"/>
</dbReference>
<sequence length="88" mass="9636">MKMRLVVIALTILMLASSSMAIHVKTLVANNMLQEKEGEHSNGNNNEHQIPLNRYSDIHEIPGTGGPGERTVSGHMEYTKPASPNRNG</sequence>
<gene>
    <name evidence="3" type="ORF">D0Y65_030255</name>
</gene>